<dbReference type="AlphaFoldDB" id="A0A2Z6E6B6"/>
<evidence type="ECO:0000313" key="7">
    <source>
        <dbReference type="EMBL" id="BBD80098.1"/>
    </source>
</evidence>
<evidence type="ECO:0000256" key="1">
    <source>
        <dbReference type="ARBA" id="ARBA00022801"/>
    </source>
</evidence>
<dbReference type="GO" id="GO:0005737">
    <property type="term" value="C:cytoplasm"/>
    <property type="evidence" value="ECO:0007669"/>
    <property type="project" value="InterPro"/>
</dbReference>
<sequence length="493" mass="51942">MDERETAVALLFDDDILGAHLREALQARGARIVHEGPLSGIDRGLLDDCGAEVLVVNLDETDEGSLERLYAAVEDLTLRIVFNDAEASRGLEGWDRARWARHLALKVLERGELDPPRPRDARPIEAVPGHVAGAPSIHADDVIPFAASPADFERDPRADQDAEALAAELEALLAAAEESAGAESDGAVPADSESPGFEPDVAFPVQDFSLSSATGPGAEVETPAAPRPSDSWTLVDDDAPGFPAAATGEDETPPASVQLSREAEVSHPEWPAYVLVDDEDDVPARNDTQPVAESWLDEAGLIERVVVIGAEAGCDAAVETFLQALPVSAGALLVHVQQESAPSDEALAARLAAGGAWPVRVATSGGRARQGEVLIVPSGQQCELGRDGRIALHPLTARHFRAAAIDANFTALAHSFGRDLVAILFAGQALDAVGGCQAVHDRGGEVWLETAAVHTADVGEAVRAERLFHFIGTPRELAARLVARLAINDPKSP</sequence>
<dbReference type="RefSeq" id="WP_126537812.1">
    <property type="nucleotide sequence ID" value="NZ_AP018560.1"/>
</dbReference>
<dbReference type="Gene3D" id="3.40.50.180">
    <property type="entry name" value="Methylesterase CheB, C-terminal domain"/>
    <property type="match status" value="1"/>
</dbReference>
<dbReference type="SUPFAM" id="SSF52738">
    <property type="entry name" value="Methylesterase CheB, C-terminal domain"/>
    <property type="match status" value="1"/>
</dbReference>
<organism evidence="7 8">
    <name type="scientific">Aerosticca soli</name>
    <dbReference type="NCBI Taxonomy" id="2010829"/>
    <lineage>
        <taxon>Bacteria</taxon>
        <taxon>Pseudomonadati</taxon>
        <taxon>Pseudomonadota</taxon>
        <taxon>Gammaproteobacteria</taxon>
        <taxon>Lysobacterales</taxon>
        <taxon>Rhodanobacteraceae</taxon>
        <taxon>Aerosticca</taxon>
    </lineage>
</organism>
<dbReference type="KEGG" id="rbd:ALSL_1441"/>
<dbReference type="InterPro" id="IPR000673">
    <property type="entry name" value="Sig_transdc_resp-reg_Me-estase"/>
</dbReference>
<feature type="compositionally biased region" description="Low complexity" evidence="5">
    <location>
        <begin position="176"/>
        <end position="187"/>
    </location>
</feature>
<reference evidence="8" key="1">
    <citation type="submission" date="2018-04" db="EMBL/GenBank/DDBJ databases">
        <authorList>
            <person name="Watanabe M."/>
            <person name="Kojima H."/>
        </authorList>
    </citation>
    <scope>NUCLEOTIDE SEQUENCE [LARGE SCALE GENOMIC DNA]</scope>
    <source>
        <strain evidence="8">Dysh456</strain>
    </source>
</reference>
<evidence type="ECO:0000259" key="6">
    <source>
        <dbReference type="PROSITE" id="PS50122"/>
    </source>
</evidence>
<dbReference type="PROSITE" id="PS50122">
    <property type="entry name" value="CHEB"/>
    <property type="match status" value="1"/>
</dbReference>
<dbReference type="GO" id="GO:0000156">
    <property type="term" value="F:phosphorelay response regulator activity"/>
    <property type="evidence" value="ECO:0007669"/>
    <property type="project" value="InterPro"/>
</dbReference>
<evidence type="ECO:0000313" key="8">
    <source>
        <dbReference type="Proteomes" id="UP000270530"/>
    </source>
</evidence>
<dbReference type="Proteomes" id="UP000270530">
    <property type="component" value="Chromosome"/>
</dbReference>
<dbReference type="InterPro" id="IPR035909">
    <property type="entry name" value="CheB_C"/>
</dbReference>
<comment type="caution">
    <text evidence="4">Lacks conserved residue(s) required for the propagation of feature annotation.</text>
</comment>
<evidence type="ECO:0000256" key="5">
    <source>
        <dbReference type="SAM" id="MobiDB-lite"/>
    </source>
</evidence>
<dbReference type="PANTHER" id="PTHR42872:SF6">
    <property type="entry name" value="PROTEIN-GLUTAMATE METHYLESTERASE_PROTEIN-GLUTAMINE GLUTAMINASE"/>
    <property type="match status" value="1"/>
</dbReference>
<dbReference type="EMBL" id="AP018560">
    <property type="protein sequence ID" value="BBD80098.1"/>
    <property type="molecule type" value="Genomic_DNA"/>
</dbReference>
<dbReference type="GO" id="GO:0008984">
    <property type="term" value="F:protein-glutamate methylesterase activity"/>
    <property type="evidence" value="ECO:0007669"/>
    <property type="project" value="UniProtKB-EC"/>
</dbReference>
<dbReference type="EC" id="3.1.1.61" evidence="2"/>
<comment type="catalytic activity">
    <reaction evidence="3">
        <text>[protein]-L-glutamate 5-O-methyl ester + H2O = L-glutamyl-[protein] + methanol + H(+)</text>
        <dbReference type="Rhea" id="RHEA:23236"/>
        <dbReference type="Rhea" id="RHEA-COMP:10208"/>
        <dbReference type="Rhea" id="RHEA-COMP:10311"/>
        <dbReference type="ChEBI" id="CHEBI:15377"/>
        <dbReference type="ChEBI" id="CHEBI:15378"/>
        <dbReference type="ChEBI" id="CHEBI:17790"/>
        <dbReference type="ChEBI" id="CHEBI:29973"/>
        <dbReference type="ChEBI" id="CHEBI:82795"/>
        <dbReference type="EC" id="3.1.1.61"/>
    </reaction>
</comment>
<dbReference type="Pfam" id="PF01339">
    <property type="entry name" value="CheB_methylest"/>
    <property type="match status" value="1"/>
</dbReference>
<accession>A0A2Z6E6B6</accession>
<protein>
    <recommendedName>
        <fullName evidence="2">protein-glutamate methylesterase</fullName>
        <ecNumber evidence="2">3.1.1.61</ecNumber>
    </recommendedName>
</protein>
<dbReference type="GO" id="GO:0006935">
    <property type="term" value="P:chemotaxis"/>
    <property type="evidence" value="ECO:0007669"/>
    <property type="project" value="InterPro"/>
</dbReference>
<feature type="region of interest" description="Disordered" evidence="5">
    <location>
        <begin position="176"/>
        <end position="265"/>
    </location>
</feature>
<gene>
    <name evidence="7" type="ORF">ALSL_1441</name>
</gene>
<feature type="domain" description="CheB-type methylesterase" evidence="6">
    <location>
        <begin position="299"/>
        <end position="476"/>
    </location>
</feature>
<name>A0A2Z6E6B6_9GAMM</name>
<dbReference type="OrthoDB" id="9793421at2"/>
<keyword evidence="1" id="KW-0378">Hydrolase</keyword>
<proteinExistence type="predicted"/>
<evidence type="ECO:0000256" key="4">
    <source>
        <dbReference type="PROSITE-ProRule" id="PRU00050"/>
    </source>
</evidence>
<evidence type="ECO:0000256" key="3">
    <source>
        <dbReference type="ARBA" id="ARBA00048267"/>
    </source>
</evidence>
<keyword evidence="8" id="KW-1185">Reference proteome</keyword>
<dbReference type="PANTHER" id="PTHR42872">
    <property type="entry name" value="PROTEIN-GLUTAMATE METHYLESTERASE/PROTEIN-GLUTAMINE GLUTAMINASE"/>
    <property type="match status" value="1"/>
</dbReference>
<reference evidence="8" key="2">
    <citation type="submission" date="2018-06" db="EMBL/GenBank/DDBJ databases">
        <title>Genome sequence of Rhodanobacteraceae bacterium strain Dysh456.</title>
        <authorList>
            <person name="Fukui M."/>
        </authorList>
    </citation>
    <scope>NUCLEOTIDE SEQUENCE [LARGE SCALE GENOMIC DNA]</scope>
    <source>
        <strain evidence="8">Dysh456</strain>
    </source>
</reference>
<evidence type="ECO:0000256" key="2">
    <source>
        <dbReference type="ARBA" id="ARBA00039140"/>
    </source>
</evidence>